<feature type="region of interest" description="Disordered" evidence="2">
    <location>
        <begin position="697"/>
        <end position="719"/>
    </location>
</feature>
<sequence>MYGRPQPDPPSQPEWRIPTRRPGAQQSEAAGPTPPPRPPATGAYSPATYGPISTSTTHAATSPLLAGPGADPRTWGVRYKQQNNQQIHPIYAPPPLPPPPPPAHHGVSSPPPTLGVDAFSVAQPGLVSPITPPPYSEYGAPNLSSPYAVSPVPTLPPPPPKKPPGYQPNPPPPPANSERPPLLAQGVGPAATQGSYGFADNASGSSSLGNAGAASTSASALGPGTPSDWEHLGPTPGDFDDRPWFPTRDHSAQSQHESPNQVNAQPPQFVSTPPGYSTGFATTFISGPASTPIPAGVDSAQLPLREGSHAIRPQRTDSISPVSPASAPGVSQAEFPTRMDSVGSRVSSYEGRSDSAHGVVDTWIQPQSPPIESTQGGHLSQSDQRASLVLGPGRHNSLTASQDPGPIPSHDKAMGPSEVARPSTVTPREPDPYEDLDPWFRSSLARYVTMLRKEAVADSDEERFKIFTAFAAKETKLREILYSIEHDPPATQPMSDLPHLASRHSSVASKAGTPAVESGLIPVETEEASSPTIPRTEDTPDLDDNASEYSAGGRPILGKQARRVSQWTPNLAVLSSDGETISQKTKNPSRKSTIDESGPKQNMEPLATNPPRPIYTPFQYKEGPQRGSDNLTFDRPAYQAYSELRQASAVSGRVMSGVPSSVLQSLPGALSTSPLQDEHSETFLGLIRDRSSAYRPLDSKPIHSAPLLSGPAQQRRRSDDPLEDLRAMVLTPLDKQSESSWHVTARKELEKYPDGFESIQEQIDQWESSMKQRRIKVDQDRTIRQEESEAHIDDLFNEKAIGYADINTLEEDFRQSEARVQLDEEREEVENFVQNVFNPLDQRLKNEIAALRKSYESALGQLDRDQKRQSPRAKQCSPSVTMKLINEIHRKLETRFQKRLEIALDCERRRKKAERRPLVFIGDMAGLRKLDGEFDQMEKRNILEAAKDRDDRVNRLMDSFDDAILHGLGLNQSLLDELASKTARLNTSDVRASSLSKSEIERVLKSAMTFADSLRQDSEAILRNSAVAEDALNDADYNVSVAEAQYANSDPDVFERLELEKKKEDGILQDDLQKKLQSIQSGSQELEANIHRLLEDPERAPQATSRASSPTPAPHPAQSPVESSTPPIPGTSTRKVTPSKLPIDALPLELRPAVTLPGRSSTSTPSSTGRASIDPEVEHKERLRRALEDAKRRNAARDG</sequence>
<evidence type="ECO:0000313" key="4">
    <source>
        <dbReference type="Proteomes" id="UP000019376"/>
    </source>
</evidence>
<feature type="compositionally biased region" description="Polar residues" evidence="2">
    <location>
        <begin position="252"/>
        <end position="289"/>
    </location>
</feature>
<feature type="compositionally biased region" description="Low complexity" evidence="2">
    <location>
        <begin position="199"/>
        <end position="225"/>
    </location>
</feature>
<dbReference type="EMBL" id="KB644408">
    <property type="protein sequence ID" value="EPS25902.1"/>
    <property type="molecule type" value="Genomic_DNA"/>
</dbReference>
<feature type="region of interest" description="Disordered" evidence="2">
    <location>
        <begin position="487"/>
        <end position="563"/>
    </location>
</feature>
<name>S8AVL4_PENO1</name>
<evidence type="ECO:0000256" key="2">
    <source>
        <dbReference type="SAM" id="MobiDB-lite"/>
    </source>
</evidence>
<feature type="region of interest" description="Disordered" evidence="2">
    <location>
        <begin position="575"/>
        <end position="632"/>
    </location>
</feature>
<dbReference type="AlphaFoldDB" id="S8AVL4"/>
<feature type="compositionally biased region" description="Basic and acidic residues" evidence="2">
    <location>
        <begin position="1176"/>
        <end position="1199"/>
    </location>
</feature>
<keyword evidence="1" id="KW-0175">Coiled coil</keyword>
<accession>S8AVL4</accession>
<feature type="compositionally biased region" description="Low complexity" evidence="2">
    <location>
        <begin position="1157"/>
        <end position="1170"/>
    </location>
</feature>
<feature type="compositionally biased region" description="Pro residues" evidence="2">
    <location>
        <begin position="153"/>
        <end position="175"/>
    </location>
</feature>
<dbReference type="HOGENOM" id="CLU_006512_0_0_1"/>
<dbReference type="PhylomeDB" id="S8AVL4"/>
<feature type="compositionally biased region" description="Pro residues" evidence="2">
    <location>
        <begin position="1"/>
        <end position="12"/>
    </location>
</feature>
<feature type="compositionally biased region" description="Polar residues" evidence="2">
    <location>
        <begin position="1120"/>
        <end position="1136"/>
    </location>
</feature>
<keyword evidence="4" id="KW-1185">Reference proteome</keyword>
<organism evidence="3 4">
    <name type="scientific">Penicillium oxalicum (strain 114-2 / CGMCC 5302)</name>
    <name type="common">Penicillium decumbens</name>
    <dbReference type="NCBI Taxonomy" id="933388"/>
    <lineage>
        <taxon>Eukaryota</taxon>
        <taxon>Fungi</taxon>
        <taxon>Dikarya</taxon>
        <taxon>Ascomycota</taxon>
        <taxon>Pezizomycotina</taxon>
        <taxon>Eurotiomycetes</taxon>
        <taxon>Eurotiomycetidae</taxon>
        <taxon>Eurotiales</taxon>
        <taxon>Aspergillaceae</taxon>
        <taxon>Penicillium</taxon>
    </lineage>
</organism>
<dbReference type="STRING" id="933388.S8AVL4"/>
<evidence type="ECO:0000256" key="1">
    <source>
        <dbReference type="SAM" id="Coils"/>
    </source>
</evidence>
<dbReference type="eggNOG" id="ENOG502S215">
    <property type="taxonomic scope" value="Eukaryota"/>
</dbReference>
<feature type="compositionally biased region" description="Low complexity" evidence="2">
    <location>
        <begin position="318"/>
        <end position="333"/>
    </location>
</feature>
<dbReference type="Proteomes" id="UP000019376">
    <property type="component" value="Unassembled WGS sequence"/>
</dbReference>
<evidence type="ECO:0000313" key="3">
    <source>
        <dbReference type="EMBL" id="EPS25902.1"/>
    </source>
</evidence>
<feature type="compositionally biased region" description="Pro residues" evidence="2">
    <location>
        <begin position="91"/>
        <end position="113"/>
    </location>
</feature>
<gene>
    <name evidence="3" type="ORF">PDE_00838</name>
</gene>
<reference evidence="3 4" key="1">
    <citation type="journal article" date="2013" name="PLoS ONE">
        <title>Genomic and secretomic analyses reveal unique features of the lignocellulolytic enzyme system of Penicillium decumbens.</title>
        <authorList>
            <person name="Liu G."/>
            <person name="Zhang L."/>
            <person name="Wei X."/>
            <person name="Zou G."/>
            <person name="Qin Y."/>
            <person name="Ma L."/>
            <person name="Li J."/>
            <person name="Zheng H."/>
            <person name="Wang S."/>
            <person name="Wang C."/>
            <person name="Xun L."/>
            <person name="Zhao G.-P."/>
            <person name="Zhou Z."/>
            <person name="Qu Y."/>
        </authorList>
    </citation>
    <scope>NUCLEOTIDE SEQUENCE [LARGE SCALE GENOMIC DNA]</scope>
    <source>
        <strain evidence="4">114-2 / CGMCC 5302</strain>
    </source>
</reference>
<feature type="coiled-coil region" evidence="1">
    <location>
        <begin position="806"/>
        <end position="835"/>
    </location>
</feature>
<feature type="region of interest" description="Disordered" evidence="2">
    <location>
        <begin position="1098"/>
        <end position="1199"/>
    </location>
</feature>
<feature type="compositionally biased region" description="Basic and acidic residues" evidence="2">
    <location>
        <begin position="239"/>
        <end position="251"/>
    </location>
</feature>
<feature type="compositionally biased region" description="Polar residues" evidence="2">
    <location>
        <begin position="577"/>
        <end position="586"/>
    </location>
</feature>
<dbReference type="OrthoDB" id="1883964at2759"/>
<proteinExistence type="predicted"/>
<feature type="region of interest" description="Disordered" evidence="2">
    <location>
        <begin position="1"/>
        <end position="437"/>
    </location>
</feature>
<feature type="compositionally biased region" description="Polar residues" evidence="2">
    <location>
        <begin position="364"/>
        <end position="385"/>
    </location>
</feature>
<feature type="compositionally biased region" description="Polar residues" evidence="2">
    <location>
        <begin position="51"/>
        <end position="60"/>
    </location>
</feature>
<feature type="coiled-coil region" evidence="1">
    <location>
        <begin position="1069"/>
        <end position="1096"/>
    </location>
</feature>
<protein>
    <submittedName>
        <fullName evidence="3">Uncharacterized protein</fullName>
    </submittedName>
</protein>